<dbReference type="InterPro" id="IPR035930">
    <property type="entry name" value="FomD-like_sf"/>
</dbReference>
<sequence length="186" mass="20964">MTDASTPSRPSPGTRLMFRWRKWDGGDHWVHECVYLGRDRWGDWFGQLPGWDSARPGRVVVPRHPNVTLVPPTGDFAYTRNAPPHDTPTYIDIAWDVHFEGAEPTGIDMDLDVVDRDGVGVFIDDRDEWDEHRVAYGYPLDIVEKLEALAIDLEAKVAARQAPFDLATADGWLARLHELGLDPGHA</sequence>
<comment type="caution">
    <text evidence="2">The sequence shown here is derived from an EMBL/GenBank/DDBJ whole genome shotgun (WGS) entry which is preliminary data.</text>
</comment>
<dbReference type="InterPro" id="IPR007295">
    <property type="entry name" value="DUF402"/>
</dbReference>
<evidence type="ECO:0000259" key="1">
    <source>
        <dbReference type="Pfam" id="PF04167"/>
    </source>
</evidence>
<reference evidence="2 3" key="1">
    <citation type="journal article" date="2019" name="Int. J. Syst. Evol. Microbiol.">
        <title>The Global Catalogue of Microorganisms (GCM) 10K type strain sequencing project: providing services to taxonomists for standard genome sequencing and annotation.</title>
        <authorList>
            <consortium name="The Broad Institute Genomics Platform"/>
            <consortium name="The Broad Institute Genome Sequencing Center for Infectious Disease"/>
            <person name="Wu L."/>
            <person name="Ma J."/>
        </authorList>
    </citation>
    <scope>NUCLEOTIDE SEQUENCE [LARGE SCALE GENOMIC DNA]</scope>
    <source>
        <strain evidence="2 3">JCM 14901</strain>
    </source>
</reference>
<dbReference type="Pfam" id="PF04167">
    <property type="entry name" value="DUF402"/>
    <property type="match status" value="1"/>
</dbReference>
<name>A0ABN2R0U1_9MICO</name>
<organism evidence="2 3">
    <name type="scientific">Microbacterium deminutum</name>
    <dbReference type="NCBI Taxonomy" id="344164"/>
    <lineage>
        <taxon>Bacteria</taxon>
        <taxon>Bacillati</taxon>
        <taxon>Actinomycetota</taxon>
        <taxon>Actinomycetes</taxon>
        <taxon>Micrococcales</taxon>
        <taxon>Microbacteriaceae</taxon>
        <taxon>Microbacterium</taxon>
    </lineage>
</organism>
<accession>A0ABN2R0U1</accession>
<evidence type="ECO:0000313" key="2">
    <source>
        <dbReference type="EMBL" id="GAA1961656.1"/>
    </source>
</evidence>
<dbReference type="Gene3D" id="2.40.380.10">
    <property type="entry name" value="FomD-like"/>
    <property type="match status" value="1"/>
</dbReference>
<gene>
    <name evidence="2" type="ORF">GCM10009776_25440</name>
</gene>
<keyword evidence="3" id="KW-1185">Reference proteome</keyword>
<evidence type="ECO:0000313" key="3">
    <source>
        <dbReference type="Proteomes" id="UP001499933"/>
    </source>
</evidence>
<dbReference type="Proteomes" id="UP001499933">
    <property type="component" value="Unassembled WGS sequence"/>
</dbReference>
<feature type="domain" description="DUF402" evidence="1">
    <location>
        <begin position="51"/>
        <end position="160"/>
    </location>
</feature>
<protein>
    <recommendedName>
        <fullName evidence="1">DUF402 domain-containing protein</fullName>
    </recommendedName>
</protein>
<proteinExistence type="predicted"/>
<dbReference type="RefSeq" id="WP_344095197.1">
    <property type="nucleotide sequence ID" value="NZ_BAAAOG010000004.1"/>
</dbReference>
<dbReference type="EMBL" id="BAAAOG010000004">
    <property type="protein sequence ID" value="GAA1961656.1"/>
    <property type="molecule type" value="Genomic_DNA"/>
</dbReference>
<dbReference type="SUPFAM" id="SSF159234">
    <property type="entry name" value="FomD-like"/>
    <property type="match status" value="1"/>
</dbReference>